<evidence type="ECO:0000313" key="6">
    <source>
        <dbReference type="Proteomes" id="UP001149074"/>
    </source>
</evidence>
<dbReference type="Gene3D" id="3.40.50.720">
    <property type="entry name" value="NAD(P)-binding Rossmann-like Domain"/>
    <property type="match status" value="1"/>
</dbReference>
<sequence>MSLQSGARLGDKVAIVTGGSRGIGERIAFELAQNGAKVGAFQLPCIKVERQISSHVIKVSITYTSAGSEARLNDLIQRVNALDNGSSAIGVKADLRDPASPAKIVTETIQHFGEHIDILVNNAGVELVKPLQEITVADFGFVYDLNVRAPMLMLQSVLPYLRAPGRIINIGSVGGRYGFKQLSVYCSSKSALEGLTRCWAAELGLSGHTVNCVNPGPVQTELMDNIPKETIAMQKSQTPIQNRIGTVEDIAPVVVWLASEESKWITGQVVSASGGWAMY</sequence>
<gene>
    <name evidence="5" type="ORF">N7532_003651</name>
</gene>
<organism evidence="5 6">
    <name type="scientific">Penicillium argentinense</name>
    <dbReference type="NCBI Taxonomy" id="1131581"/>
    <lineage>
        <taxon>Eukaryota</taxon>
        <taxon>Fungi</taxon>
        <taxon>Dikarya</taxon>
        <taxon>Ascomycota</taxon>
        <taxon>Pezizomycotina</taxon>
        <taxon>Eurotiomycetes</taxon>
        <taxon>Eurotiomycetidae</taxon>
        <taxon>Eurotiales</taxon>
        <taxon>Aspergillaceae</taxon>
        <taxon>Penicillium</taxon>
    </lineage>
</organism>
<dbReference type="SUPFAM" id="SSF51735">
    <property type="entry name" value="NAD(P)-binding Rossmann-fold domains"/>
    <property type="match status" value="1"/>
</dbReference>
<comment type="similarity">
    <text evidence="1 4">Belongs to the short-chain dehydrogenases/reductases (SDR) family.</text>
</comment>
<evidence type="ECO:0000256" key="2">
    <source>
        <dbReference type="ARBA" id="ARBA00022857"/>
    </source>
</evidence>
<dbReference type="OrthoDB" id="47007at2759"/>
<keyword evidence="3" id="KW-0560">Oxidoreductase</keyword>
<dbReference type="GeneID" id="81355124"/>
<evidence type="ECO:0000313" key="5">
    <source>
        <dbReference type="EMBL" id="KAJ5103122.1"/>
    </source>
</evidence>
<dbReference type="PRINTS" id="PR00081">
    <property type="entry name" value="GDHRDH"/>
</dbReference>
<evidence type="ECO:0000256" key="4">
    <source>
        <dbReference type="RuleBase" id="RU000363"/>
    </source>
</evidence>
<dbReference type="RefSeq" id="XP_056476502.1">
    <property type="nucleotide sequence ID" value="XM_056616145.1"/>
</dbReference>
<dbReference type="Pfam" id="PF00106">
    <property type="entry name" value="adh_short"/>
    <property type="match status" value="1"/>
</dbReference>
<dbReference type="Proteomes" id="UP001149074">
    <property type="component" value="Unassembled WGS sequence"/>
</dbReference>
<comment type="caution">
    <text evidence="5">The sequence shown here is derived from an EMBL/GenBank/DDBJ whole genome shotgun (WGS) entry which is preliminary data.</text>
</comment>
<accession>A0A9W9FMX2</accession>
<dbReference type="PANTHER" id="PTHR43639">
    <property type="entry name" value="OXIDOREDUCTASE, SHORT-CHAIN DEHYDROGENASE/REDUCTASE FAMILY (AFU_ORTHOLOGUE AFUA_5G02870)"/>
    <property type="match status" value="1"/>
</dbReference>
<keyword evidence="2" id="KW-0521">NADP</keyword>
<dbReference type="FunFam" id="3.40.50.720:FF:000084">
    <property type="entry name" value="Short-chain dehydrogenase reductase"/>
    <property type="match status" value="1"/>
</dbReference>
<dbReference type="InterPro" id="IPR036291">
    <property type="entry name" value="NAD(P)-bd_dom_sf"/>
</dbReference>
<evidence type="ECO:0000256" key="1">
    <source>
        <dbReference type="ARBA" id="ARBA00006484"/>
    </source>
</evidence>
<dbReference type="AlphaFoldDB" id="A0A9W9FMX2"/>
<protein>
    <submittedName>
        <fullName evidence="5">Uncharacterized protein</fullName>
    </submittedName>
</protein>
<dbReference type="CDD" id="cd05233">
    <property type="entry name" value="SDR_c"/>
    <property type="match status" value="1"/>
</dbReference>
<dbReference type="PRINTS" id="PR00080">
    <property type="entry name" value="SDRFAMILY"/>
</dbReference>
<reference evidence="5" key="1">
    <citation type="submission" date="2022-11" db="EMBL/GenBank/DDBJ databases">
        <authorList>
            <person name="Petersen C."/>
        </authorList>
    </citation>
    <scope>NUCLEOTIDE SEQUENCE</scope>
    <source>
        <strain evidence="5">IBT 30761</strain>
    </source>
</reference>
<dbReference type="PROSITE" id="PS00061">
    <property type="entry name" value="ADH_SHORT"/>
    <property type="match status" value="1"/>
</dbReference>
<proteinExistence type="inferred from homology"/>
<dbReference type="Pfam" id="PF13561">
    <property type="entry name" value="adh_short_C2"/>
    <property type="match status" value="1"/>
</dbReference>
<evidence type="ECO:0000256" key="3">
    <source>
        <dbReference type="ARBA" id="ARBA00023002"/>
    </source>
</evidence>
<dbReference type="InterPro" id="IPR002347">
    <property type="entry name" value="SDR_fam"/>
</dbReference>
<dbReference type="EMBL" id="JAPQKI010000004">
    <property type="protein sequence ID" value="KAJ5103122.1"/>
    <property type="molecule type" value="Genomic_DNA"/>
</dbReference>
<reference evidence="5" key="2">
    <citation type="journal article" date="2023" name="IMA Fungus">
        <title>Comparative genomic study of the Penicillium genus elucidates a diverse pangenome and 15 lateral gene transfer events.</title>
        <authorList>
            <person name="Petersen C."/>
            <person name="Sorensen T."/>
            <person name="Nielsen M.R."/>
            <person name="Sondergaard T.E."/>
            <person name="Sorensen J.L."/>
            <person name="Fitzpatrick D.A."/>
            <person name="Frisvad J.C."/>
            <person name="Nielsen K.L."/>
        </authorList>
    </citation>
    <scope>NUCLEOTIDE SEQUENCE</scope>
    <source>
        <strain evidence="5">IBT 30761</strain>
    </source>
</reference>
<keyword evidence="6" id="KW-1185">Reference proteome</keyword>
<dbReference type="InterPro" id="IPR020904">
    <property type="entry name" value="Sc_DH/Rdtase_CS"/>
</dbReference>
<dbReference type="PANTHER" id="PTHR43639:SF1">
    <property type="entry name" value="SHORT-CHAIN DEHYDROGENASE_REDUCTASE FAMILY PROTEIN"/>
    <property type="match status" value="1"/>
</dbReference>
<name>A0A9W9FMX2_9EURO</name>
<dbReference type="GO" id="GO:0016491">
    <property type="term" value="F:oxidoreductase activity"/>
    <property type="evidence" value="ECO:0007669"/>
    <property type="project" value="UniProtKB-KW"/>
</dbReference>